<comment type="function">
    <text evidence="6">Non-catalytic subunit of AMP-activated protein kinase (AMPK), an energy sensor protein kinase that plays a key role in regulating cellular energy metabolism. In response to reduction of intracellular ATP levels, AMPK activates energy-producing pathways and inhibits energy-consuming processes: inhibits protein, carbohydrate and lipid biosynthesis, as well as cell growth and proliferation. AMPK acts via direct phosphorylation of metabolic enzymes, and by longer-term effects via phosphorylation of transcription regulators. Also acts as a regulator of cellular polarity by remodeling the actin cytoskeleton; probably by indirectly activating myosin. Beta non-catalytic subunit acts as a scaffold on which the AMPK complex assembles, via its C-terminus that bridges alpha (PRKAA1 or PRKAA2) and gamma subunits (PRKAG1, PRKAG2 or PRKAG3).</text>
</comment>
<keyword evidence="3" id="KW-0597">Phosphoprotein</keyword>
<evidence type="ECO:0000259" key="9">
    <source>
        <dbReference type="SMART" id="SM01010"/>
    </source>
</evidence>
<evidence type="ECO:0000313" key="11">
    <source>
        <dbReference type="EMBL" id="KGB38003.1"/>
    </source>
</evidence>
<dbReference type="SUPFAM" id="SSF160219">
    <property type="entry name" value="AMPKBI-like"/>
    <property type="match status" value="1"/>
</dbReference>
<dbReference type="OrthoDB" id="531008at2759"/>
<dbReference type="Pfam" id="PF16561">
    <property type="entry name" value="AMPK1_CBM"/>
    <property type="match status" value="1"/>
</dbReference>
<evidence type="ECO:0000256" key="7">
    <source>
        <dbReference type="ARBA" id="ARBA00040010"/>
    </source>
</evidence>
<name>A0A095C7A8_SCHHA</name>
<keyword evidence="12" id="KW-1185">Reference proteome</keyword>
<comment type="similarity">
    <text evidence="1">Belongs to the 5'-AMP-activated protein kinase beta subunit family.</text>
</comment>
<dbReference type="GO" id="GO:0019901">
    <property type="term" value="F:protein kinase binding"/>
    <property type="evidence" value="ECO:0007669"/>
    <property type="project" value="TreeGrafter"/>
</dbReference>
<keyword evidence="4" id="KW-0276">Fatty acid metabolism</keyword>
<dbReference type="EMBL" id="KL250957">
    <property type="protein sequence ID" value="KGB38003.1"/>
    <property type="molecule type" value="Genomic_DNA"/>
</dbReference>
<dbReference type="CDD" id="cd02859">
    <property type="entry name" value="E_set_AMPKbeta_like_N"/>
    <property type="match status" value="1"/>
</dbReference>
<evidence type="ECO:0000256" key="5">
    <source>
        <dbReference type="ARBA" id="ARBA00023098"/>
    </source>
</evidence>
<evidence type="ECO:0000313" key="10">
    <source>
        <dbReference type="EMBL" id="KAH9592438.1"/>
    </source>
</evidence>
<dbReference type="GO" id="GO:0007165">
    <property type="term" value="P:signal transduction"/>
    <property type="evidence" value="ECO:0007669"/>
    <property type="project" value="TreeGrafter"/>
</dbReference>
<dbReference type="Pfam" id="PF04739">
    <property type="entry name" value="AMPKBI"/>
    <property type="match status" value="1"/>
</dbReference>
<keyword evidence="11" id="KW-0418">Kinase</keyword>
<dbReference type="RefSeq" id="XP_051072438.1">
    <property type="nucleotide sequence ID" value="XM_051212277.1"/>
</dbReference>
<dbReference type="GO" id="GO:0005737">
    <property type="term" value="C:cytoplasm"/>
    <property type="evidence" value="ECO:0007669"/>
    <property type="project" value="TreeGrafter"/>
</dbReference>
<dbReference type="SMART" id="SM01010">
    <property type="entry name" value="AMPKBI"/>
    <property type="match status" value="1"/>
</dbReference>
<dbReference type="PANTHER" id="PTHR10343">
    <property type="entry name" value="5'-AMP-ACTIVATED PROTEIN KINASE , BETA SUBUNIT"/>
    <property type="match status" value="1"/>
</dbReference>
<dbReference type="GO" id="GO:0006631">
    <property type="term" value="P:fatty acid metabolic process"/>
    <property type="evidence" value="ECO:0007669"/>
    <property type="project" value="UniProtKB-KW"/>
</dbReference>
<feature type="compositionally biased region" description="Low complexity" evidence="8">
    <location>
        <begin position="229"/>
        <end position="238"/>
    </location>
</feature>
<organism evidence="11">
    <name type="scientific">Schistosoma haematobium</name>
    <name type="common">Blood fluke</name>
    <dbReference type="NCBI Taxonomy" id="6185"/>
    <lineage>
        <taxon>Eukaryota</taxon>
        <taxon>Metazoa</taxon>
        <taxon>Spiralia</taxon>
        <taxon>Lophotrochozoa</taxon>
        <taxon>Platyhelminthes</taxon>
        <taxon>Trematoda</taxon>
        <taxon>Digenea</taxon>
        <taxon>Strigeidida</taxon>
        <taxon>Schistosomatoidea</taxon>
        <taxon>Schistosomatidae</taxon>
        <taxon>Schistosoma</taxon>
    </lineage>
</organism>
<dbReference type="InterPro" id="IPR014756">
    <property type="entry name" value="Ig_E-set"/>
</dbReference>
<dbReference type="Gene3D" id="2.60.40.10">
    <property type="entry name" value="Immunoglobulins"/>
    <property type="match status" value="1"/>
</dbReference>
<reference evidence="10" key="3">
    <citation type="submission" date="2021-06" db="EMBL/GenBank/DDBJ databases">
        <title>Chromosome-level genome assembly for S. haematobium.</title>
        <authorList>
            <person name="Stroehlein A.J."/>
        </authorList>
    </citation>
    <scope>NUCLEOTIDE SEQUENCE</scope>
</reference>
<reference evidence="11" key="1">
    <citation type="journal article" date="2012" name="Nat. Genet.">
        <title>Whole-genome sequence of Schistosoma haematobium.</title>
        <authorList>
            <person name="Young N.D."/>
            <person name="Jex A.R."/>
            <person name="Li B."/>
            <person name="Liu S."/>
            <person name="Yang L."/>
            <person name="Xiong Z."/>
            <person name="Li Y."/>
            <person name="Cantacessi C."/>
            <person name="Hall R.S."/>
            <person name="Xu X."/>
            <person name="Chen F."/>
            <person name="Wu X."/>
            <person name="Zerlotini A."/>
            <person name="Oliveira G."/>
            <person name="Hofmann A."/>
            <person name="Zhang G."/>
            <person name="Fang X."/>
            <person name="Kang Y."/>
            <person name="Campbell B.E."/>
            <person name="Loukas A."/>
            <person name="Ranganathan S."/>
            <person name="Rollinson D."/>
            <person name="Rinaldi G."/>
            <person name="Brindley P.J."/>
            <person name="Yang H."/>
            <person name="Wang J."/>
            <person name="Wang J."/>
            <person name="Gasser R.B."/>
        </authorList>
    </citation>
    <scope>NUCLEOTIDE SEQUENCE [LARGE SCALE GENOMIC DNA]</scope>
</reference>
<dbReference type="FunFam" id="2.60.40.10:FF:000139">
    <property type="entry name" value="Protein kinase AMP-activated non-catalytic subunit beta 1"/>
    <property type="match status" value="1"/>
</dbReference>
<feature type="domain" description="Association with the SNF1 complex (ASC)" evidence="9">
    <location>
        <begin position="233"/>
        <end position="347"/>
    </location>
</feature>
<gene>
    <name evidence="10" type="primary">PRKAB1_2</name>
    <name evidence="10" type="ORF">MS3_00004360</name>
    <name evidence="11" type="ORF">MS3_06368</name>
</gene>
<dbReference type="PANTHER" id="PTHR10343:SF84">
    <property type="entry name" value="5'-AMP-ACTIVATED PROTEIN KINASE SUBUNIT BETA-1"/>
    <property type="match status" value="1"/>
</dbReference>
<dbReference type="CTD" id="75577218"/>
<dbReference type="SUPFAM" id="SSF81296">
    <property type="entry name" value="E set domains"/>
    <property type="match status" value="1"/>
</dbReference>
<sequence length="347" mass="37475">MGNSSSGHKRRPSLDDDVLSGVLAGKRYVYQMSHDTLAEDSVISFVTGNSAVHAIADQLRDSRLYDSGGKPNLFLGGPAPGPDMSEENQSLQSVPTVFKWDGGGKDVYISGTFNGWRSKIPMVKSSSKHNFYTIIDLPLGEHQYKFIVDGHWKLDQNQPVFTSPTGVQNNVIQVKESDFDVLTALSHDMANSRGGNDDRSSTSQAIPFQINDGKSDAPGASEAEIPHVPSSGSGSPPGEYSRFIPATPLEALSPQTGSGGSLPSPAIHNSSSDPKKALTPPLLPPQLLQVILNRDTNVQCDPNLLPQPDHVMVNHMYALSIKDGVIVLSAITRYRQKFVSTVLYKPI</sequence>
<reference evidence="10" key="2">
    <citation type="journal article" date="2019" name="Gigascience">
        <title>High-quality Schistosoma haematobium genome achieved by single-molecule and long-range sequencing.</title>
        <authorList>
            <person name="Stroehlein A.J."/>
            <person name="Korhonen P.K."/>
            <person name="Chong T.M."/>
            <person name="Lim Y.L."/>
            <person name="Chan K.G."/>
            <person name="Webster B."/>
            <person name="Rollinson D."/>
            <person name="Brindley P.J."/>
            <person name="Gasser R.B."/>
            <person name="Young N.D."/>
        </authorList>
    </citation>
    <scope>NUCLEOTIDE SEQUENCE</scope>
</reference>
<dbReference type="GeneID" id="75577218"/>
<feature type="region of interest" description="Disordered" evidence="8">
    <location>
        <begin position="190"/>
        <end position="278"/>
    </location>
</feature>
<evidence type="ECO:0000313" key="12">
    <source>
        <dbReference type="Proteomes" id="UP000471633"/>
    </source>
</evidence>
<dbReference type="AlphaFoldDB" id="A0A095C7A8"/>
<dbReference type="GO" id="GO:0031588">
    <property type="term" value="C:nucleotide-activated protein kinase complex"/>
    <property type="evidence" value="ECO:0007669"/>
    <property type="project" value="TreeGrafter"/>
</dbReference>
<evidence type="ECO:0000256" key="4">
    <source>
        <dbReference type="ARBA" id="ARBA00022832"/>
    </source>
</evidence>
<evidence type="ECO:0000256" key="8">
    <source>
        <dbReference type="SAM" id="MobiDB-lite"/>
    </source>
</evidence>
<evidence type="ECO:0000256" key="3">
    <source>
        <dbReference type="ARBA" id="ARBA00022553"/>
    </source>
</evidence>
<dbReference type="STRING" id="6185.A0A095C7A8"/>
<accession>A0A095C7A8</accession>
<evidence type="ECO:0000256" key="2">
    <source>
        <dbReference type="ARBA" id="ARBA00022516"/>
    </source>
</evidence>
<keyword evidence="2" id="KW-0444">Lipid biosynthesis</keyword>
<dbReference type="InterPro" id="IPR037256">
    <property type="entry name" value="ASC_dom_sf"/>
</dbReference>
<proteinExistence type="inferred from homology"/>
<evidence type="ECO:0000256" key="6">
    <source>
        <dbReference type="ARBA" id="ARBA00025180"/>
    </source>
</evidence>
<keyword evidence="11" id="KW-0808">Transferase</keyword>
<dbReference type="InterPro" id="IPR013783">
    <property type="entry name" value="Ig-like_fold"/>
</dbReference>
<protein>
    <recommendedName>
        <fullName evidence="7">5'-AMP-activated protein kinase subunit beta-1</fullName>
    </recommendedName>
</protein>
<dbReference type="InterPro" id="IPR050827">
    <property type="entry name" value="CRP1_MDG1_kinase"/>
</dbReference>
<reference evidence="10" key="4">
    <citation type="journal article" date="2022" name="PLoS Pathog.">
        <title>Chromosome-level genome of Schistosoma haematobium underpins genome-wide explorations of molecular variation.</title>
        <authorList>
            <person name="Stroehlein A.J."/>
            <person name="Korhonen P.K."/>
            <person name="Lee V.V."/>
            <person name="Ralph S.A."/>
            <person name="Mentink-Kane M."/>
            <person name="You H."/>
            <person name="McManus D.P."/>
            <person name="Tchuente L.T."/>
            <person name="Stothard J.R."/>
            <person name="Kaur P."/>
            <person name="Dudchenko O."/>
            <person name="Aiden E.L."/>
            <person name="Yang B."/>
            <person name="Yang H."/>
            <person name="Emery A.M."/>
            <person name="Webster B.L."/>
            <person name="Brindley P.J."/>
            <person name="Rollinson D."/>
            <person name="Chang B.C.H."/>
            <person name="Gasser R.B."/>
            <person name="Young N.D."/>
        </authorList>
    </citation>
    <scope>NUCLEOTIDE SEQUENCE</scope>
</reference>
<dbReference type="Proteomes" id="UP000471633">
    <property type="component" value="Unassembled WGS sequence"/>
</dbReference>
<dbReference type="InterPro" id="IPR032640">
    <property type="entry name" value="AMPK1_CBM"/>
</dbReference>
<dbReference type="GO" id="GO:0005634">
    <property type="term" value="C:nucleus"/>
    <property type="evidence" value="ECO:0007669"/>
    <property type="project" value="TreeGrafter"/>
</dbReference>
<dbReference type="EMBL" id="AMPZ03000002">
    <property type="protein sequence ID" value="KAH9592438.1"/>
    <property type="molecule type" value="Genomic_DNA"/>
</dbReference>
<dbReference type="InterPro" id="IPR006828">
    <property type="entry name" value="ASC_dom"/>
</dbReference>
<dbReference type="GO" id="GO:0016301">
    <property type="term" value="F:kinase activity"/>
    <property type="evidence" value="ECO:0007669"/>
    <property type="project" value="UniProtKB-KW"/>
</dbReference>
<dbReference type="Gene3D" id="6.20.250.60">
    <property type="match status" value="1"/>
</dbReference>
<evidence type="ECO:0000256" key="1">
    <source>
        <dbReference type="ARBA" id="ARBA00010926"/>
    </source>
</evidence>
<keyword evidence="5" id="KW-0443">Lipid metabolism</keyword>